<gene>
    <name evidence="3" type="ORF">KSW38_01825</name>
</gene>
<keyword evidence="4" id="KW-1185">Reference proteome</keyword>
<dbReference type="RefSeq" id="WP_216922124.1">
    <property type="nucleotide sequence ID" value="NZ_JAHOPC010000001.1"/>
</dbReference>
<name>A0ABS6I065_9MICC</name>
<keyword evidence="3" id="KW-0378">Hydrolase</keyword>
<sequence>MDVQVGKLQAPPEVNENLPGAGSAMPGSVSGDAADPADWARILPNVSRIKRTSRRNFLITAGVSLALAGDMLFTRRVQAERRATKILRVPDSYSDLYFPKASWILFPGYKTSWEEAQWILNSLRPALHQRGRLAAVGYSNLGLDVDEIVRELILHVRELGLEKLYFYGHSFGGMLATQVAARLLELHGVETQLIVLDSSPFSRADVLDQSWFDGVVFLYENGFRIPSVLRGGYELGERVVHKDERTWRQILDQSLEQLSPIAPSSVLIQTESAYIYHFDGLRFAGKIGSAKMAFLGNSKDNTVNYESARAGWSKVFASNMKLPVLSTEGARPAHASPQWSADVYRPLLERVQNELEPLPPAPQEPSYQEPNGRVIRPA</sequence>
<accession>A0ABS6I065</accession>
<evidence type="ECO:0000259" key="2">
    <source>
        <dbReference type="Pfam" id="PF00975"/>
    </source>
</evidence>
<feature type="region of interest" description="Disordered" evidence="1">
    <location>
        <begin position="1"/>
        <end position="32"/>
    </location>
</feature>
<protein>
    <submittedName>
        <fullName evidence="3">Alpha/beta hydrolase</fullName>
    </submittedName>
</protein>
<dbReference type="Pfam" id="PF00975">
    <property type="entry name" value="Thioesterase"/>
    <property type="match status" value="1"/>
</dbReference>
<dbReference type="EMBL" id="JAHOPC010000001">
    <property type="protein sequence ID" value="MBU8865034.1"/>
    <property type="molecule type" value="Genomic_DNA"/>
</dbReference>
<dbReference type="InterPro" id="IPR001031">
    <property type="entry name" value="Thioesterase"/>
</dbReference>
<dbReference type="Proteomes" id="UP000824166">
    <property type="component" value="Unassembled WGS sequence"/>
</dbReference>
<feature type="region of interest" description="Disordered" evidence="1">
    <location>
        <begin position="354"/>
        <end position="378"/>
    </location>
</feature>
<evidence type="ECO:0000313" key="4">
    <source>
        <dbReference type="Proteomes" id="UP000824166"/>
    </source>
</evidence>
<feature type="domain" description="Thioesterase" evidence="2">
    <location>
        <begin position="144"/>
        <end position="201"/>
    </location>
</feature>
<organism evidence="3 4">
    <name type="scientific">Paenarthrobacter aromaticivorans</name>
    <dbReference type="NCBI Taxonomy" id="2849150"/>
    <lineage>
        <taxon>Bacteria</taxon>
        <taxon>Bacillati</taxon>
        <taxon>Actinomycetota</taxon>
        <taxon>Actinomycetes</taxon>
        <taxon>Micrococcales</taxon>
        <taxon>Micrococcaceae</taxon>
        <taxon>Paenarthrobacter</taxon>
    </lineage>
</organism>
<dbReference type="GO" id="GO:0016787">
    <property type="term" value="F:hydrolase activity"/>
    <property type="evidence" value="ECO:0007669"/>
    <property type="project" value="UniProtKB-KW"/>
</dbReference>
<comment type="caution">
    <text evidence="3">The sequence shown here is derived from an EMBL/GenBank/DDBJ whole genome shotgun (WGS) entry which is preliminary data.</text>
</comment>
<evidence type="ECO:0000313" key="3">
    <source>
        <dbReference type="EMBL" id="MBU8865034.1"/>
    </source>
</evidence>
<proteinExistence type="predicted"/>
<reference evidence="3 4" key="1">
    <citation type="submission" date="2021-06" db="EMBL/GenBank/DDBJ databases">
        <authorList>
            <person name="Jeong J.W."/>
        </authorList>
    </citation>
    <scope>NUCLEOTIDE SEQUENCE [LARGE SCALE GENOMIC DNA]</scope>
    <source>
        <strain evidence="3 4">MMS21-TAE1-1</strain>
    </source>
</reference>
<evidence type="ECO:0000256" key="1">
    <source>
        <dbReference type="SAM" id="MobiDB-lite"/>
    </source>
</evidence>